<reference evidence="12" key="1">
    <citation type="submission" date="2017-01" db="EMBL/GenBank/DDBJ databases">
        <authorList>
            <person name="Wang Y."/>
            <person name="White M."/>
            <person name="Kvist S."/>
            <person name="Moncalvo J.-M."/>
        </authorList>
    </citation>
    <scope>NUCLEOTIDE SEQUENCE [LARGE SCALE GENOMIC DNA]</scope>
    <source>
        <strain evidence="12">ID-206-W2</strain>
    </source>
</reference>
<keyword evidence="7 9" id="KW-0496">Mitochondrion</keyword>
<evidence type="ECO:0000256" key="4">
    <source>
        <dbReference type="ARBA" id="ARBA00011351"/>
    </source>
</evidence>
<proteinExistence type="inferred from homology"/>
<comment type="function">
    <text evidence="1 9">Required for assembly of cytochrome c oxidase (complex IV).</text>
</comment>
<comment type="subcellular location">
    <subcellularLocation>
        <location evidence="2">Mitochondrion membrane</location>
        <topology evidence="2">Single-pass membrane protein</topology>
    </subcellularLocation>
</comment>
<evidence type="ECO:0000256" key="1">
    <source>
        <dbReference type="ARBA" id="ARBA00003064"/>
    </source>
</evidence>
<dbReference type="AlphaFoldDB" id="A0A1R1X4T2"/>
<dbReference type="InterPro" id="IPR041752">
    <property type="entry name" value="Coa3"/>
</dbReference>
<evidence type="ECO:0000256" key="5">
    <source>
        <dbReference type="ARBA" id="ARBA00022692"/>
    </source>
</evidence>
<evidence type="ECO:0000256" key="9">
    <source>
        <dbReference type="RuleBase" id="RU367056"/>
    </source>
</evidence>
<evidence type="ECO:0000259" key="10">
    <source>
        <dbReference type="Pfam" id="PF09813"/>
    </source>
</evidence>
<evidence type="ECO:0000256" key="6">
    <source>
        <dbReference type="ARBA" id="ARBA00022989"/>
    </source>
</evidence>
<dbReference type="OrthoDB" id="10018333at2759"/>
<evidence type="ECO:0000313" key="12">
    <source>
        <dbReference type="Proteomes" id="UP000187429"/>
    </source>
</evidence>
<keyword evidence="8 9" id="KW-0472">Membrane</keyword>
<sequence length="99" mass="11489">MLTSKLPRMGAAMSRIVVQPRNTKRFYAIQNYDFNESFERGRKQYRIRNIATFAGLTGLVFGIYLYSLSAIDQEDFSDVPMPDKLSEEELKQRLDSSKK</sequence>
<evidence type="ECO:0000256" key="2">
    <source>
        <dbReference type="ARBA" id="ARBA00004304"/>
    </source>
</evidence>
<dbReference type="GO" id="GO:0033617">
    <property type="term" value="P:mitochondrial respiratory chain complex IV assembly"/>
    <property type="evidence" value="ECO:0007669"/>
    <property type="project" value="UniProtKB-UniRule"/>
</dbReference>
<evidence type="ECO:0000313" key="11">
    <source>
        <dbReference type="EMBL" id="OMJ09610.1"/>
    </source>
</evidence>
<dbReference type="EMBL" id="LSSM01006980">
    <property type="protein sequence ID" value="OMJ09610.1"/>
    <property type="molecule type" value="Genomic_DNA"/>
</dbReference>
<dbReference type="GO" id="GO:0005743">
    <property type="term" value="C:mitochondrial inner membrane"/>
    <property type="evidence" value="ECO:0007669"/>
    <property type="project" value="UniProtKB-UniRule"/>
</dbReference>
<keyword evidence="5 9" id="KW-0812">Transmembrane</keyword>
<accession>A0A1R1X4T2</accession>
<organism evidence="11 12">
    <name type="scientific">Smittium culicis</name>
    <dbReference type="NCBI Taxonomy" id="133412"/>
    <lineage>
        <taxon>Eukaryota</taxon>
        <taxon>Fungi</taxon>
        <taxon>Fungi incertae sedis</taxon>
        <taxon>Zoopagomycota</taxon>
        <taxon>Kickxellomycotina</taxon>
        <taxon>Harpellomycetes</taxon>
        <taxon>Harpellales</taxon>
        <taxon>Legeriomycetaceae</taxon>
        <taxon>Smittium</taxon>
    </lineage>
</organism>
<feature type="domain" description="Cytochrome c oxidase assembly factor 3 mitochondrial coiled-coil" evidence="10">
    <location>
        <begin position="38"/>
        <end position="84"/>
    </location>
</feature>
<protein>
    <recommendedName>
        <fullName evidence="9">Cytochrome c oxidase assembly factor 3</fullName>
    </recommendedName>
</protein>
<dbReference type="InterPro" id="IPR018628">
    <property type="entry name" value="Coa3_CC"/>
</dbReference>
<dbReference type="Pfam" id="PF09813">
    <property type="entry name" value="Coa3_cc"/>
    <property type="match status" value="1"/>
</dbReference>
<evidence type="ECO:0000256" key="7">
    <source>
        <dbReference type="ARBA" id="ARBA00023128"/>
    </source>
</evidence>
<dbReference type="PANTHER" id="PTHR15642">
    <property type="entry name" value="CYTOCHROME C OXIDASE ASSEMBLY FACTOR 3, MITOCHONDRIAL"/>
    <property type="match status" value="1"/>
</dbReference>
<keyword evidence="6 9" id="KW-1133">Transmembrane helix</keyword>
<dbReference type="Proteomes" id="UP000187429">
    <property type="component" value="Unassembled WGS sequence"/>
</dbReference>
<comment type="subunit">
    <text evidence="4 9">Component of 250-400 kDa complexes called cytochrome oxidase assembly intermediates or COA complexes.</text>
</comment>
<name>A0A1R1X4T2_9FUNG</name>
<keyword evidence="12" id="KW-1185">Reference proteome</keyword>
<feature type="transmembrane region" description="Helical" evidence="9">
    <location>
        <begin position="50"/>
        <end position="71"/>
    </location>
</feature>
<gene>
    <name evidence="11" type="ORF">AYI69_g10582</name>
</gene>
<dbReference type="PANTHER" id="PTHR15642:SF3">
    <property type="entry name" value="CYTOCHROME C OXIDASE ASSEMBLY FACTOR 3 HOMOLOG, MITOCHONDRIAL"/>
    <property type="match status" value="1"/>
</dbReference>
<comment type="similarity">
    <text evidence="3 9">Belongs to the COA3 family.</text>
</comment>
<keyword evidence="9" id="KW-0999">Mitochondrion inner membrane</keyword>
<evidence type="ECO:0000256" key="3">
    <source>
        <dbReference type="ARBA" id="ARBA00007035"/>
    </source>
</evidence>
<evidence type="ECO:0000256" key="8">
    <source>
        <dbReference type="ARBA" id="ARBA00023136"/>
    </source>
</evidence>
<comment type="caution">
    <text evidence="11">The sequence shown here is derived from an EMBL/GenBank/DDBJ whole genome shotgun (WGS) entry which is preliminary data.</text>
</comment>